<dbReference type="EMBL" id="JARBHB010000007">
    <property type="protein sequence ID" value="KAJ8878615.1"/>
    <property type="molecule type" value="Genomic_DNA"/>
</dbReference>
<evidence type="ECO:0000313" key="2">
    <source>
        <dbReference type="Proteomes" id="UP001159363"/>
    </source>
</evidence>
<sequence>MYVGATVAERLDLSGFNPRLGHFGFSHVEIVPNDAVGRRVFSGISRFPPRCSILTSITLIGCKDLDAKSRPNLYTPLHSMTLTIPVARLYLALHAKSKKQIILPQLWLFVRSEWSLVGVVPTRSPSSSRQPNKLAISFFGSQRGIC</sequence>
<name>A0ABQ9H2V6_9NEOP</name>
<evidence type="ECO:0000313" key="1">
    <source>
        <dbReference type="EMBL" id="KAJ8878615.1"/>
    </source>
</evidence>
<proteinExistence type="predicted"/>
<dbReference type="Proteomes" id="UP001159363">
    <property type="component" value="Chromosome 6"/>
</dbReference>
<keyword evidence="2" id="KW-1185">Reference proteome</keyword>
<comment type="caution">
    <text evidence="1">The sequence shown here is derived from an EMBL/GenBank/DDBJ whole genome shotgun (WGS) entry which is preliminary data.</text>
</comment>
<protein>
    <submittedName>
        <fullName evidence="1">Uncharacterized protein</fullName>
    </submittedName>
</protein>
<organism evidence="1 2">
    <name type="scientific">Dryococelus australis</name>
    <dbReference type="NCBI Taxonomy" id="614101"/>
    <lineage>
        <taxon>Eukaryota</taxon>
        <taxon>Metazoa</taxon>
        <taxon>Ecdysozoa</taxon>
        <taxon>Arthropoda</taxon>
        <taxon>Hexapoda</taxon>
        <taxon>Insecta</taxon>
        <taxon>Pterygota</taxon>
        <taxon>Neoptera</taxon>
        <taxon>Polyneoptera</taxon>
        <taxon>Phasmatodea</taxon>
        <taxon>Verophasmatodea</taxon>
        <taxon>Anareolatae</taxon>
        <taxon>Phasmatidae</taxon>
        <taxon>Eurycanthinae</taxon>
        <taxon>Dryococelus</taxon>
    </lineage>
</organism>
<gene>
    <name evidence="1" type="ORF">PR048_019196</name>
</gene>
<reference evidence="1 2" key="1">
    <citation type="submission" date="2023-02" db="EMBL/GenBank/DDBJ databases">
        <title>LHISI_Scaffold_Assembly.</title>
        <authorList>
            <person name="Stuart O.P."/>
            <person name="Cleave R."/>
            <person name="Magrath M.J.L."/>
            <person name="Mikheyev A.S."/>
        </authorList>
    </citation>
    <scope>NUCLEOTIDE SEQUENCE [LARGE SCALE GENOMIC DNA]</scope>
    <source>
        <strain evidence="1">Daus_M_001</strain>
        <tissue evidence="1">Leg muscle</tissue>
    </source>
</reference>
<accession>A0ABQ9H2V6</accession>